<evidence type="ECO:0000313" key="2">
    <source>
        <dbReference type="EMBL" id="SMH48828.1"/>
    </source>
</evidence>
<dbReference type="InterPro" id="IPR000551">
    <property type="entry name" value="MerR-type_HTH_dom"/>
</dbReference>
<dbReference type="GO" id="GO:0003677">
    <property type="term" value="F:DNA binding"/>
    <property type="evidence" value="ECO:0007669"/>
    <property type="project" value="InterPro"/>
</dbReference>
<dbReference type="Gene3D" id="1.10.1660.10">
    <property type="match status" value="1"/>
</dbReference>
<dbReference type="InterPro" id="IPR009061">
    <property type="entry name" value="DNA-bd_dom_put_sf"/>
</dbReference>
<dbReference type="SUPFAM" id="SSF46955">
    <property type="entry name" value="Putative DNA-binding domain"/>
    <property type="match status" value="1"/>
</dbReference>
<dbReference type="GO" id="GO:0006355">
    <property type="term" value="P:regulation of DNA-templated transcription"/>
    <property type="evidence" value="ECO:0007669"/>
    <property type="project" value="InterPro"/>
</dbReference>
<name>A0A1X7PCP3_9MICO</name>
<dbReference type="OrthoDB" id="5242095at2"/>
<protein>
    <submittedName>
        <fullName evidence="2">MerR HTH family regulatory protein</fullName>
    </submittedName>
</protein>
<evidence type="ECO:0000313" key="3">
    <source>
        <dbReference type="Proteomes" id="UP000193711"/>
    </source>
</evidence>
<dbReference type="AlphaFoldDB" id="A0A1X7PCP3"/>
<sequence>MKISELSAASGVPIATLKFYLREGMLERGVVTSPTRAEYGQEHLDRVRLIQALTAVRELPIARVREILAIVDGPLEDPVVALGQAVAALPPYLADASAHDRARAAADLLGFVFDPEYPATAQLEWALEGLERAGLEWNEGIARRYWEALLPLAEAEVAPIGDMTGQEAVTYAVLGTALYEPVILALRRLAHRRVAQTDAD</sequence>
<feature type="domain" description="HTH merR-type" evidence="1">
    <location>
        <begin position="1"/>
        <end position="70"/>
    </location>
</feature>
<dbReference type="Proteomes" id="UP000193711">
    <property type="component" value="Unassembled WGS sequence"/>
</dbReference>
<keyword evidence="3" id="KW-1185">Reference proteome</keyword>
<dbReference type="STRING" id="1891671.SAMN06295885_3132"/>
<accession>A0A1X7PCP3</accession>
<evidence type="ECO:0000259" key="1">
    <source>
        <dbReference type="PROSITE" id="PS50937"/>
    </source>
</evidence>
<reference evidence="3" key="1">
    <citation type="submission" date="2017-04" db="EMBL/GenBank/DDBJ databases">
        <authorList>
            <person name="Varghese N."/>
            <person name="Submissions S."/>
        </authorList>
    </citation>
    <scope>NUCLEOTIDE SEQUENCE [LARGE SCALE GENOMIC DNA]</scope>
    <source>
        <strain evidence="3">VKM Ac-2121</strain>
    </source>
</reference>
<dbReference type="RefSeq" id="WP_085477548.1">
    <property type="nucleotide sequence ID" value="NZ_FXBM01000003.1"/>
</dbReference>
<proteinExistence type="predicted"/>
<dbReference type="EMBL" id="FXBM01000003">
    <property type="protein sequence ID" value="SMH48828.1"/>
    <property type="molecule type" value="Genomic_DNA"/>
</dbReference>
<gene>
    <name evidence="2" type="ORF">SAMN06295885_3132</name>
</gene>
<dbReference type="SMART" id="SM00422">
    <property type="entry name" value="HTH_MERR"/>
    <property type="match status" value="1"/>
</dbReference>
<dbReference type="Pfam" id="PF13411">
    <property type="entry name" value="MerR_1"/>
    <property type="match status" value="1"/>
</dbReference>
<organism evidence="2 3">
    <name type="scientific">Rathayibacter oskolensis</name>
    <dbReference type="NCBI Taxonomy" id="1891671"/>
    <lineage>
        <taxon>Bacteria</taxon>
        <taxon>Bacillati</taxon>
        <taxon>Actinomycetota</taxon>
        <taxon>Actinomycetes</taxon>
        <taxon>Micrococcales</taxon>
        <taxon>Microbacteriaceae</taxon>
        <taxon>Rathayibacter</taxon>
    </lineage>
</organism>
<dbReference type="PRINTS" id="PR00040">
    <property type="entry name" value="HTHMERR"/>
</dbReference>
<dbReference type="PROSITE" id="PS50937">
    <property type="entry name" value="HTH_MERR_2"/>
    <property type="match status" value="1"/>
</dbReference>